<protein>
    <submittedName>
        <fullName evidence="3">Uncharacterized protein</fullName>
    </submittedName>
</protein>
<feature type="region of interest" description="Disordered" evidence="1">
    <location>
        <begin position="50"/>
        <end position="73"/>
    </location>
</feature>
<dbReference type="Proteomes" id="UP000289340">
    <property type="component" value="Chromosome 6"/>
</dbReference>
<dbReference type="AlphaFoldDB" id="A0A445K2W6"/>
<keyword evidence="4" id="KW-1185">Reference proteome</keyword>
<proteinExistence type="predicted"/>
<keyword evidence="2" id="KW-0812">Transmembrane</keyword>
<evidence type="ECO:0000256" key="1">
    <source>
        <dbReference type="SAM" id="MobiDB-lite"/>
    </source>
</evidence>
<evidence type="ECO:0000313" key="4">
    <source>
        <dbReference type="Proteomes" id="UP000289340"/>
    </source>
</evidence>
<sequence>MFCCLVGLSLGNCYIYLPLLITYLLLYLFSQKCPFLRFTHLTELTVREEKEASNEIHNKRKMGEATREDTYTS</sequence>
<name>A0A445K2W6_GLYSO</name>
<reference evidence="3 4" key="1">
    <citation type="submission" date="2018-09" db="EMBL/GenBank/DDBJ databases">
        <title>A high-quality reference genome of wild soybean provides a powerful tool to mine soybean genomes.</title>
        <authorList>
            <person name="Xie M."/>
            <person name="Chung C.Y.L."/>
            <person name="Li M.-W."/>
            <person name="Wong F.-L."/>
            <person name="Chan T.-F."/>
            <person name="Lam H.-M."/>
        </authorList>
    </citation>
    <scope>NUCLEOTIDE SEQUENCE [LARGE SCALE GENOMIC DNA]</scope>
    <source>
        <strain evidence="4">cv. W05</strain>
        <tissue evidence="3">Hypocotyl of etiolated seedlings</tissue>
    </source>
</reference>
<accession>A0A445K2W6</accession>
<feature type="transmembrane region" description="Helical" evidence="2">
    <location>
        <begin position="6"/>
        <end position="29"/>
    </location>
</feature>
<evidence type="ECO:0000256" key="2">
    <source>
        <dbReference type="SAM" id="Phobius"/>
    </source>
</evidence>
<keyword evidence="2" id="KW-1133">Transmembrane helix</keyword>
<dbReference type="EMBL" id="QZWG01000006">
    <property type="protein sequence ID" value="RZC05155.1"/>
    <property type="molecule type" value="Genomic_DNA"/>
</dbReference>
<organism evidence="3 4">
    <name type="scientific">Glycine soja</name>
    <name type="common">Wild soybean</name>
    <dbReference type="NCBI Taxonomy" id="3848"/>
    <lineage>
        <taxon>Eukaryota</taxon>
        <taxon>Viridiplantae</taxon>
        <taxon>Streptophyta</taxon>
        <taxon>Embryophyta</taxon>
        <taxon>Tracheophyta</taxon>
        <taxon>Spermatophyta</taxon>
        <taxon>Magnoliopsida</taxon>
        <taxon>eudicotyledons</taxon>
        <taxon>Gunneridae</taxon>
        <taxon>Pentapetalae</taxon>
        <taxon>rosids</taxon>
        <taxon>fabids</taxon>
        <taxon>Fabales</taxon>
        <taxon>Fabaceae</taxon>
        <taxon>Papilionoideae</taxon>
        <taxon>50 kb inversion clade</taxon>
        <taxon>NPAAA clade</taxon>
        <taxon>indigoferoid/millettioid clade</taxon>
        <taxon>Phaseoleae</taxon>
        <taxon>Glycine</taxon>
        <taxon>Glycine subgen. Soja</taxon>
    </lineage>
</organism>
<gene>
    <name evidence="3" type="ORF">D0Y65_013368</name>
</gene>
<comment type="caution">
    <text evidence="3">The sequence shown here is derived from an EMBL/GenBank/DDBJ whole genome shotgun (WGS) entry which is preliminary data.</text>
</comment>
<keyword evidence="2" id="KW-0472">Membrane</keyword>
<evidence type="ECO:0000313" key="3">
    <source>
        <dbReference type="EMBL" id="RZC05155.1"/>
    </source>
</evidence>